<keyword evidence="2" id="KW-1185">Reference proteome</keyword>
<proteinExistence type="predicted"/>
<dbReference type="EMBL" id="CAJVPW010059124">
    <property type="protein sequence ID" value="CAG8779063.1"/>
    <property type="molecule type" value="Genomic_DNA"/>
</dbReference>
<reference evidence="1" key="1">
    <citation type="submission" date="2021-06" db="EMBL/GenBank/DDBJ databases">
        <authorList>
            <person name="Kallberg Y."/>
            <person name="Tangrot J."/>
            <person name="Rosling A."/>
        </authorList>
    </citation>
    <scope>NUCLEOTIDE SEQUENCE</scope>
    <source>
        <strain evidence="1">28 12/20/2015</strain>
    </source>
</reference>
<name>A0ACA9R6N1_9GLOM</name>
<evidence type="ECO:0000313" key="2">
    <source>
        <dbReference type="Proteomes" id="UP000789366"/>
    </source>
</evidence>
<comment type="caution">
    <text evidence="1">The sequence shown here is derived from an EMBL/GenBank/DDBJ whole genome shotgun (WGS) entry which is preliminary data.</text>
</comment>
<accession>A0ACA9R6N1</accession>
<organism evidence="1 2">
    <name type="scientific">Cetraspora pellucida</name>
    <dbReference type="NCBI Taxonomy" id="1433469"/>
    <lineage>
        <taxon>Eukaryota</taxon>
        <taxon>Fungi</taxon>
        <taxon>Fungi incertae sedis</taxon>
        <taxon>Mucoromycota</taxon>
        <taxon>Glomeromycotina</taxon>
        <taxon>Glomeromycetes</taxon>
        <taxon>Diversisporales</taxon>
        <taxon>Gigasporaceae</taxon>
        <taxon>Cetraspora</taxon>
    </lineage>
</organism>
<sequence>ANEEFERYQSKIKRKKEKLNSEDKIVIYTDGSHKDNKKGSYAGITENKIADKLARQGAAIKMNESKKLSPYNAFIKTNLLVIKKNNPELDHKDAFKLVASM</sequence>
<gene>
    <name evidence="1" type="ORF">SPELUC_LOCUS16270</name>
</gene>
<protein>
    <submittedName>
        <fullName evidence="1">9785_t:CDS:1</fullName>
    </submittedName>
</protein>
<evidence type="ECO:0000313" key="1">
    <source>
        <dbReference type="EMBL" id="CAG8779063.1"/>
    </source>
</evidence>
<dbReference type="Proteomes" id="UP000789366">
    <property type="component" value="Unassembled WGS sequence"/>
</dbReference>
<feature type="non-terminal residue" evidence="1">
    <location>
        <position position="1"/>
    </location>
</feature>